<evidence type="ECO:0000256" key="1">
    <source>
        <dbReference type="ARBA" id="ARBA00022729"/>
    </source>
</evidence>
<dbReference type="CDD" id="cd22191">
    <property type="entry name" value="DPBB_RlpA_EXP_N-like"/>
    <property type="match status" value="1"/>
</dbReference>
<keyword evidence="1" id="KW-0732">Signal</keyword>
<dbReference type="AlphaFoldDB" id="A0A066VZM5"/>
<dbReference type="SUPFAM" id="SSF50685">
    <property type="entry name" value="Barwin-like endoglucanases"/>
    <property type="match status" value="1"/>
</dbReference>
<dbReference type="RefSeq" id="XP_013242715.1">
    <property type="nucleotide sequence ID" value="XM_013387261.1"/>
</dbReference>
<keyword evidence="3" id="KW-1185">Reference proteome</keyword>
<dbReference type="GeneID" id="25262104"/>
<dbReference type="Proteomes" id="UP000027361">
    <property type="component" value="Unassembled WGS sequence"/>
</dbReference>
<dbReference type="HOGENOM" id="CLU_047639_6_2_1"/>
<proteinExistence type="predicted"/>
<feature type="non-terminal residue" evidence="2">
    <location>
        <position position="1"/>
    </location>
</feature>
<protein>
    <recommendedName>
        <fullName evidence="4">RlpA-like protein double-psi beta-barrel domain-containing protein</fullName>
    </recommendedName>
</protein>
<evidence type="ECO:0000313" key="3">
    <source>
        <dbReference type="Proteomes" id="UP000027361"/>
    </source>
</evidence>
<name>A0A066VZM5_TILAU</name>
<dbReference type="EMBL" id="JMSN01000053">
    <property type="protein sequence ID" value="KDN44264.1"/>
    <property type="molecule type" value="Genomic_DNA"/>
</dbReference>
<gene>
    <name evidence="2" type="ORF">K437DRAFT_212871</name>
</gene>
<dbReference type="InParanoid" id="A0A066VZM5"/>
<evidence type="ECO:0000313" key="2">
    <source>
        <dbReference type="EMBL" id="KDN44264.1"/>
    </source>
</evidence>
<evidence type="ECO:0008006" key="4">
    <source>
        <dbReference type="Google" id="ProtNLM"/>
    </source>
</evidence>
<dbReference type="Gene3D" id="2.40.40.10">
    <property type="entry name" value="RlpA-like domain"/>
    <property type="match status" value="1"/>
</dbReference>
<sequence>SYSGKATFYNPSVGLTSCGGQYSDDDNILALNAGMMTAKWSANPNNNPLCGRKIELMHNGKTVQATIEDTCPGCSGPYSVDLSPGLFNKLANPEEQVMNSFTVDWKF</sequence>
<dbReference type="InterPro" id="IPR036908">
    <property type="entry name" value="RlpA-like_sf"/>
</dbReference>
<comment type="caution">
    <text evidence="2">The sequence shown here is derived from an EMBL/GenBank/DDBJ whole genome shotgun (WGS) entry which is preliminary data.</text>
</comment>
<accession>A0A066VZM5</accession>
<dbReference type="PANTHER" id="PTHR31836:SF28">
    <property type="entry name" value="SRCR DOMAIN-CONTAINING PROTEIN-RELATED"/>
    <property type="match status" value="1"/>
</dbReference>
<reference evidence="2 3" key="1">
    <citation type="submission" date="2014-05" db="EMBL/GenBank/DDBJ databases">
        <title>Draft genome sequence of a rare smut relative, Tilletiaria anomala UBC 951.</title>
        <authorList>
            <consortium name="DOE Joint Genome Institute"/>
            <person name="Toome M."/>
            <person name="Kuo A."/>
            <person name="Henrissat B."/>
            <person name="Lipzen A."/>
            <person name="Tritt A."/>
            <person name="Yoshinaga Y."/>
            <person name="Zane M."/>
            <person name="Barry K."/>
            <person name="Grigoriev I.V."/>
            <person name="Spatafora J.W."/>
            <person name="Aimea M.C."/>
        </authorList>
    </citation>
    <scope>NUCLEOTIDE SEQUENCE [LARGE SCALE GENOMIC DNA]</scope>
    <source>
        <strain evidence="2 3">UBC 951</strain>
    </source>
</reference>
<dbReference type="InterPro" id="IPR051477">
    <property type="entry name" value="Expansin_CellWall"/>
</dbReference>
<feature type="non-terminal residue" evidence="2">
    <location>
        <position position="107"/>
    </location>
</feature>
<organism evidence="2 3">
    <name type="scientific">Tilletiaria anomala (strain ATCC 24038 / CBS 436.72 / UBC 951)</name>
    <dbReference type="NCBI Taxonomy" id="1037660"/>
    <lineage>
        <taxon>Eukaryota</taxon>
        <taxon>Fungi</taxon>
        <taxon>Dikarya</taxon>
        <taxon>Basidiomycota</taxon>
        <taxon>Ustilaginomycotina</taxon>
        <taxon>Exobasidiomycetes</taxon>
        <taxon>Georgefischeriales</taxon>
        <taxon>Tilletiariaceae</taxon>
        <taxon>Tilletiaria</taxon>
    </lineage>
</organism>
<dbReference type="OMA" id="PKYCGRK"/>
<dbReference type="PANTHER" id="PTHR31836">
    <property type="match status" value="1"/>
</dbReference>
<dbReference type="STRING" id="1037660.A0A066VZM5"/>
<dbReference type="OrthoDB" id="623670at2759"/>